<proteinExistence type="predicted"/>
<evidence type="ECO:0000256" key="1">
    <source>
        <dbReference type="SAM" id="Phobius"/>
    </source>
</evidence>
<dbReference type="HOGENOM" id="CLU_923664_0_0_9"/>
<dbReference type="Proteomes" id="UP000005926">
    <property type="component" value="Unassembled WGS sequence"/>
</dbReference>
<dbReference type="AlphaFoldDB" id="C8NH34"/>
<dbReference type="GeneID" id="78411980"/>
<dbReference type="STRING" id="638301.HMPREF0444_1229"/>
<feature type="transmembrane region" description="Helical" evidence="1">
    <location>
        <begin position="271"/>
        <end position="289"/>
    </location>
</feature>
<organism evidence="2 3">
    <name type="scientific">Granulicatella adiacens ATCC 49175</name>
    <dbReference type="NCBI Taxonomy" id="638301"/>
    <lineage>
        <taxon>Bacteria</taxon>
        <taxon>Bacillati</taxon>
        <taxon>Bacillota</taxon>
        <taxon>Bacilli</taxon>
        <taxon>Lactobacillales</taxon>
        <taxon>Carnobacteriaceae</taxon>
        <taxon>Granulicatella</taxon>
    </lineage>
</organism>
<sequence length="301" mass="34580">MHKLNRCLLRIFCCFTALIILVLVQFRFASVYGDAVTSIHSKDEIIHLEEEILNMSRDGDEHIEGVDFEHAVETYYDVPLFKDEKKLDSEEIERTITDSNYKWVVPIKNPTLEKEAHLYIGGPTNLSEIENKVKQGYLTKEEGEKLIHSQGKWTVAYVSTYEKNKHSIVKVAQEVIARENLNVEKILFVVPKELQIPVVLIKVDGEYQVMFHEFPLIEGGISNVKGELSLDQFYPFNEAKEIVREFTREHQLVSTNGDARPNGVVVPWEEYSIAVVSIVVAGFVLYKMFRKKIAQPKVPKP</sequence>
<keyword evidence="1" id="KW-0812">Transmembrane</keyword>
<keyword evidence="1" id="KW-0472">Membrane</keyword>
<accession>C8NH34</accession>
<name>C8NH34_9LACT</name>
<gene>
    <name evidence="2" type="ORF">HMPREF0444_1229</name>
</gene>
<dbReference type="RefSeq" id="WP_005607501.1">
    <property type="nucleotide sequence ID" value="NZ_CP102283.1"/>
</dbReference>
<protein>
    <submittedName>
        <fullName evidence="2">Uncharacterized protein</fullName>
    </submittedName>
</protein>
<comment type="caution">
    <text evidence="2">The sequence shown here is derived from an EMBL/GenBank/DDBJ whole genome shotgun (WGS) entry which is preliminary data.</text>
</comment>
<keyword evidence="3" id="KW-1185">Reference proteome</keyword>
<dbReference type="EMBL" id="ACKZ01000020">
    <property type="protein sequence ID" value="EEW37011.1"/>
    <property type="molecule type" value="Genomic_DNA"/>
</dbReference>
<evidence type="ECO:0000313" key="2">
    <source>
        <dbReference type="EMBL" id="EEW37011.1"/>
    </source>
</evidence>
<keyword evidence="1" id="KW-1133">Transmembrane helix</keyword>
<reference evidence="2 3" key="1">
    <citation type="submission" date="2009-08" db="EMBL/GenBank/DDBJ databases">
        <authorList>
            <person name="Muzny D."/>
            <person name="Qin X."/>
            <person name="Deng J."/>
            <person name="Jiang H."/>
            <person name="Liu Y."/>
            <person name="Qu J."/>
            <person name="Song X.-Z."/>
            <person name="Zhang L."/>
            <person name="Thornton R."/>
            <person name="Coyle M."/>
            <person name="Francisco L."/>
            <person name="Jackson L."/>
            <person name="Javaid M."/>
            <person name="Korchina V."/>
            <person name="Kovar C."/>
            <person name="Mata R."/>
            <person name="Mathew T."/>
            <person name="Ngo R."/>
            <person name="Nguyen L."/>
            <person name="Nguyen N."/>
            <person name="Okwuonu G."/>
            <person name="Ongeri F."/>
            <person name="Pham C."/>
            <person name="Simmons D."/>
            <person name="Wilczek-Boney K."/>
            <person name="Hale W."/>
            <person name="Jakkamsetti A."/>
            <person name="Pham P."/>
            <person name="Ruth R."/>
            <person name="San Lucas F."/>
            <person name="Warren J."/>
            <person name="Zhang J."/>
            <person name="Zhao Z."/>
            <person name="Zhou C."/>
            <person name="Zhu D."/>
            <person name="Lee S."/>
            <person name="Bess C."/>
            <person name="Blankenburg K."/>
            <person name="Forbes L."/>
            <person name="Fu Q."/>
            <person name="Gubbala S."/>
            <person name="Hirani K."/>
            <person name="Jayaseelan J.C."/>
            <person name="Lara F."/>
            <person name="Munidasa M."/>
            <person name="Palculict T."/>
            <person name="Patil S."/>
            <person name="Pu L.-L."/>
            <person name="Saada N."/>
            <person name="Tang L."/>
            <person name="Weissenberger G."/>
            <person name="Zhu Y."/>
            <person name="Hemphill L."/>
            <person name="Shang Y."/>
            <person name="Youmans B."/>
            <person name="Ayvaz T."/>
            <person name="Ross M."/>
            <person name="Santibanez J."/>
            <person name="Aqrawi P."/>
            <person name="Gross S."/>
            <person name="Joshi V."/>
            <person name="Fowler G."/>
            <person name="Nazareth L."/>
            <person name="Reid J."/>
            <person name="Worley K."/>
            <person name="Petrosino J."/>
            <person name="Highlander S."/>
            <person name="Gibbs R."/>
        </authorList>
    </citation>
    <scope>NUCLEOTIDE SEQUENCE [LARGE SCALE GENOMIC DNA]</scope>
    <source>
        <strain evidence="2 3">ATCC 49175</strain>
    </source>
</reference>
<evidence type="ECO:0000313" key="3">
    <source>
        <dbReference type="Proteomes" id="UP000005926"/>
    </source>
</evidence>